<organism evidence="3 4">
    <name type="scientific">Antarcticibacterium arcticum</name>
    <dbReference type="NCBI Taxonomy" id="2585771"/>
    <lineage>
        <taxon>Bacteria</taxon>
        <taxon>Pseudomonadati</taxon>
        <taxon>Bacteroidota</taxon>
        <taxon>Flavobacteriia</taxon>
        <taxon>Flavobacteriales</taxon>
        <taxon>Flavobacteriaceae</taxon>
        <taxon>Antarcticibacterium</taxon>
    </lineage>
</organism>
<dbReference type="PROSITE" id="PS50110">
    <property type="entry name" value="RESPONSE_REGULATORY"/>
    <property type="match status" value="1"/>
</dbReference>
<proteinExistence type="predicted"/>
<dbReference type="OrthoDB" id="659223at2"/>
<dbReference type="PANTHER" id="PTHR45566">
    <property type="entry name" value="HTH-TYPE TRANSCRIPTIONAL REGULATOR YHJB-RELATED"/>
    <property type="match status" value="1"/>
</dbReference>
<accession>A0A5B8YM20</accession>
<dbReference type="InterPro" id="IPR001789">
    <property type="entry name" value="Sig_transdc_resp-reg_receiver"/>
</dbReference>
<dbReference type="PANTHER" id="PTHR45566:SF1">
    <property type="entry name" value="HTH-TYPE TRANSCRIPTIONAL REGULATOR YHJB-RELATED"/>
    <property type="match status" value="1"/>
</dbReference>
<dbReference type="Gene3D" id="3.40.50.2300">
    <property type="match status" value="1"/>
</dbReference>
<dbReference type="KEGG" id="anp:FK178_09030"/>
<dbReference type="SUPFAM" id="SSF52172">
    <property type="entry name" value="CheY-like"/>
    <property type="match status" value="1"/>
</dbReference>
<feature type="modified residue" description="4-aspartylphosphate" evidence="1">
    <location>
        <position position="59"/>
    </location>
</feature>
<evidence type="ECO:0000259" key="2">
    <source>
        <dbReference type="PROSITE" id="PS50110"/>
    </source>
</evidence>
<keyword evidence="1" id="KW-0597">Phosphoprotein</keyword>
<name>A0A5B8YM20_9FLAO</name>
<evidence type="ECO:0000313" key="4">
    <source>
        <dbReference type="Proteomes" id="UP000321954"/>
    </source>
</evidence>
<dbReference type="EMBL" id="CP042476">
    <property type="protein sequence ID" value="QED37857.1"/>
    <property type="molecule type" value="Genomic_DNA"/>
</dbReference>
<dbReference type="RefSeq" id="WP_146833804.1">
    <property type="nucleotide sequence ID" value="NZ_CP042476.1"/>
</dbReference>
<dbReference type="Proteomes" id="UP000321954">
    <property type="component" value="Chromosome"/>
</dbReference>
<evidence type="ECO:0000256" key="1">
    <source>
        <dbReference type="PROSITE-ProRule" id="PRU00169"/>
    </source>
</evidence>
<feature type="domain" description="Response regulatory" evidence="2">
    <location>
        <begin position="4"/>
        <end position="132"/>
    </location>
</feature>
<gene>
    <name evidence="3" type="ORF">FK178_09030</name>
</gene>
<sequence length="221" mass="25151">MFKKVLVADDIDSINHAVASVLKEFNVQQVEYAQYCDNAYLKAKRAQMDGEAFDLLICDLSFKSDHREEKITSGKDLIAILKKENPQLKVIVNSIEDQPHTVKTLWDSGNIDAYVCKDRQGMKELKEAIVNIYAGKTYNSPRIERSLKQENLILLSDFEIKLLTYISQGLTQDEIQEKFKQLKISPGSKSAIEKSLKEMRDEFGAKTTPHLIGIVKDLKLI</sequence>
<protein>
    <submittedName>
        <fullName evidence="3">Response regulator transcription factor</fullName>
    </submittedName>
</protein>
<dbReference type="InterPro" id="IPR051015">
    <property type="entry name" value="EvgA-like"/>
</dbReference>
<dbReference type="AlphaFoldDB" id="A0A5B8YM20"/>
<evidence type="ECO:0000313" key="3">
    <source>
        <dbReference type="EMBL" id="QED37857.1"/>
    </source>
</evidence>
<dbReference type="InterPro" id="IPR011006">
    <property type="entry name" value="CheY-like_superfamily"/>
</dbReference>
<keyword evidence="4" id="KW-1185">Reference proteome</keyword>
<dbReference type="GO" id="GO:0000160">
    <property type="term" value="P:phosphorelay signal transduction system"/>
    <property type="evidence" value="ECO:0007669"/>
    <property type="project" value="InterPro"/>
</dbReference>
<reference evidence="3 4" key="1">
    <citation type="submission" date="2019-08" db="EMBL/GenBank/DDBJ databases">
        <title>Antarcticibacterium arcticum sp. nov., a bacterium isolated from marine sediment of the Canadian Beaufort Sea.</title>
        <authorList>
            <person name="Lee Y.M."/>
            <person name="Baek K."/>
            <person name="Lee D.-H."/>
            <person name="Shin S.C."/>
            <person name="Jin Y.K."/>
            <person name="Park Y."/>
        </authorList>
    </citation>
    <scope>NUCLEOTIDE SEQUENCE [LARGE SCALE GENOMIC DNA]</scope>
    <source>
        <strain evidence="3 4">PAMC 28998</strain>
    </source>
</reference>